<feature type="region of interest" description="SAW" evidence="5">
    <location>
        <begin position="438"/>
        <end position="514"/>
    </location>
</feature>
<keyword evidence="4" id="KW-0539">Nucleus</keyword>
<dbReference type="PROSITE" id="PS50985">
    <property type="entry name" value="GRAS"/>
    <property type="match status" value="1"/>
</dbReference>
<dbReference type="AlphaFoldDB" id="A0A6A6KKS6"/>
<comment type="caution">
    <text evidence="6">The sequence shown here is derived from an EMBL/GenBank/DDBJ whole genome shotgun (WGS) entry which is preliminary data.</text>
</comment>
<proteinExistence type="inferred from homology"/>
<evidence type="ECO:0000256" key="2">
    <source>
        <dbReference type="ARBA" id="ARBA00023015"/>
    </source>
</evidence>
<keyword evidence="7" id="KW-1185">Reference proteome</keyword>
<comment type="subcellular location">
    <subcellularLocation>
        <location evidence="1">Nucleus</location>
    </subcellularLocation>
</comment>
<dbReference type="EMBL" id="JAAGAX010000016">
    <property type="protein sequence ID" value="KAF2289064.1"/>
    <property type="molecule type" value="Genomic_DNA"/>
</dbReference>
<comment type="caution">
    <text evidence="5">Lacks conserved residue(s) required for the propagation of feature annotation.</text>
</comment>
<organism evidence="6 7">
    <name type="scientific">Hevea brasiliensis</name>
    <name type="common">Para rubber tree</name>
    <name type="synonym">Siphonia brasiliensis</name>
    <dbReference type="NCBI Taxonomy" id="3981"/>
    <lineage>
        <taxon>Eukaryota</taxon>
        <taxon>Viridiplantae</taxon>
        <taxon>Streptophyta</taxon>
        <taxon>Embryophyta</taxon>
        <taxon>Tracheophyta</taxon>
        <taxon>Spermatophyta</taxon>
        <taxon>Magnoliopsida</taxon>
        <taxon>eudicotyledons</taxon>
        <taxon>Gunneridae</taxon>
        <taxon>Pentapetalae</taxon>
        <taxon>rosids</taxon>
        <taxon>fabids</taxon>
        <taxon>Malpighiales</taxon>
        <taxon>Euphorbiaceae</taxon>
        <taxon>Crotonoideae</taxon>
        <taxon>Micrandreae</taxon>
        <taxon>Hevea</taxon>
    </lineage>
</organism>
<gene>
    <name evidence="6" type="ORF">GH714_025576</name>
</gene>
<evidence type="ECO:0000313" key="6">
    <source>
        <dbReference type="EMBL" id="KAF2289064.1"/>
    </source>
</evidence>
<sequence>MERRKNEEGVKDNCGLYHRESLVEGCLFSDYQQQEQEQESYSDYRLFCYDDPRFSIISPPLQLPPWPDHAGEIQNGIQDDVDKPQKKNEHQFSLASLELLKKYGRGFRRLNTQGITEPSNGTLSAQELSTEEIVRIAAERFIQFRNTRTDVASMLDNLFDLSIAGISREEAENVELAEILLASAEKAGNKEYDRASRLLDFCDRFSSNTGNPVQRIVYYFSEALPIKACHEGVPFYQAAHLSGSQAILENVAEAKRIHIIDLKIRNGLQWTVLMQALASRCNCPLELLKITAVETSSKQLIENTGNRLMSFAQAMNIPFSFKIVMVSSMEDLKEDLFGIETEEVVAVYSEYAIMNLIVLRDQLYSVMRVIRSIKPCIMVVIESEANHNSSVFVNRFVEALFFFSAYFDCVDASMGKDDPNRMIMESLFLGEGIRNIVATEGEDRDIRNVKIDVWRTFFAQFEMVETELSESCLHQANLAVKNFPCGKYCTTSMDGKSLIVGWKGTPILSLSTWKFICQKEEEACQEQEGFEEQILNC</sequence>
<dbReference type="Proteomes" id="UP000467840">
    <property type="component" value="Chromosome 8"/>
</dbReference>
<dbReference type="GO" id="GO:0005634">
    <property type="term" value="C:nucleus"/>
    <property type="evidence" value="ECO:0007669"/>
    <property type="project" value="UniProtKB-SubCell"/>
</dbReference>
<evidence type="ECO:0000256" key="5">
    <source>
        <dbReference type="PROSITE-ProRule" id="PRU01191"/>
    </source>
</evidence>
<dbReference type="PANTHER" id="PTHR31636">
    <property type="entry name" value="OSJNBA0084A10.13 PROTEIN-RELATED"/>
    <property type="match status" value="1"/>
</dbReference>
<feature type="region of interest" description="Leucine repeat II (LRII)" evidence="5">
    <location>
        <begin position="303"/>
        <end position="335"/>
    </location>
</feature>
<evidence type="ECO:0000256" key="1">
    <source>
        <dbReference type="ARBA" id="ARBA00004123"/>
    </source>
</evidence>
<evidence type="ECO:0000256" key="4">
    <source>
        <dbReference type="ARBA" id="ARBA00023242"/>
    </source>
</evidence>
<reference evidence="6 7" key="1">
    <citation type="journal article" date="2020" name="Mol. Plant">
        <title>The Chromosome-Based Rubber Tree Genome Provides New Insights into Spurge Genome Evolution and Rubber Biosynthesis.</title>
        <authorList>
            <person name="Liu J."/>
            <person name="Shi C."/>
            <person name="Shi C.C."/>
            <person name="Li W."/>
            <person name="Zhang Q.J."/>
            <person name="Zhang Y."/>
            <person name="Li K."/>
            <person name="Lu H.F."/>
            <person name="Shi C."/>
            <person name="Zhu S.T."/>
            <person name="Xiao Z.Y."/>
            <person name="Nan H."/>
            <person name="Yue Y."/>
            <person name="Zhu X.G."/>
            <person name="Wu Y."/>
            <person name="Hong X.N."/>
            <person name="Fan G.Y."/>
            <person name="Tong Y."/>
            <person name="Zhang D."/>
            <person name="Mao C.L."/>
            <person name="Liu Y.L."/>
            <person name="Hao S.J."/>
            <person name="Liu W.Q."/>
            <person name="Lv M.Q."/>
            <person name="Zhang H.B."/>
            <person name="Liu Y."/>
            <person name="Hu-Tang G.R."/>
            <person name="Wang J.P."/>
            <person name="Wang J.H."/>
            <person name="Sun Y.H."/>
            <person name="Ni S.B."/>
            <person name="Chen W.B."/>
            <person name="Zhang X.C."/>
            <person name="Jiao Y.N."/>
            <person name="Eichler E.E."/>
            <person name="Li G.H."/>
            <person name="Liu X."/>
            <person name="Gao L.Z."/>
        </authorList>
    </citation>
    <scope>NUCLEOTIDE SEQUENCE [LARGE SCALE GENOMIC DNA]</scope>
    <source>
        <strain evidence="7">cv. GT1</strain>
        <tissue evidence="6">Leaf</tissue>
    </source>
</reference>
<keyword evidence="3" id="KW-0804">Transcription</keyword>
<protein>
    <submittedName>
        <fullName evidence="6">Uncharacterized protein</fullName>
    </submittedName>
</protein>
<comment type="similarity">
    <text evidence="5">Belongs to the GRAS family.</text>
</comment>
<evidence type="ECO:0000313" key="7">
    <source>
        <dbReference type="Proteomes" id="UP000467840"/>
    </source>
</evidence>
<dbReference type="InterPro" id="IPR005202">
    <property type="entry name" value="TF_GRAS"/>
</dbReference>
<keyword evidence="2" id="KW-0805">Transcription regulation</keyword>
<dbReference type="Pfam" id="PF03514">
    <property type="entry name" value="GRAS"/>
    <property type="match status" value="1"/>
</dbReference>
<accession>A0A6A6KKS6</accession>
<name>A0A6A6KKS6_HEVBR</name>
<evidence type="ECO:0000256" key="3">
    <source>
        <dbReference type="ARBA" id="ARBA00023163"/>
    </source>
</evidence>
<feature type="short sequence motif" description="VHIID" evidence="5">
    <location>
        <begin position="257"/>
        <end position="261"/>
    </location>
</feature>